<sequence>MMSHRRCVSVCLKVKKAMHCSLCWVLDKVILRGNL</sequence>
<accession>A0A0E9VLT1</accession>
<reference evidence="1" key="2">
    <citation type="journal article" date="2015" name="Fish Shellfish Immunol.">
        <title>Early steps in the European eel (Anguilla anguilla)-Vibrio vulnificus interaction in the gills: Role of the RtxA13 toxin.</title>
        <authorList>
            <person name="Callol A."/>
            <person name="Pajuelo D."/>
            <person name="Ebbesson L."/>
            <person name="Teles M."/>
            <person name="MacKenzie S."/>
            <person name="Amaro C."/>
        </authorList>
    </citation>
    <scope>NUCLEOTIDE SEQUENCE</scope>
</reference>
<dbReference type="AlphaFoldDB" id="A0A0E9VLT1"/>
<protein>
    <submittedName>
        <fullName evidence="1">Uncharacterized protein</fullName>
    </submittedName>
</protein>
<dbReference type="EMBL" id="GBXM01029560">
    <property type="protein sequence ID" value="JAH79017.1"/>
    <property type="molecule type" value="Transcribed_RNA"/>
</dbReference>
<organism evidence="1">
    <name type="scientific">Anguilla anguilla</name>
    <name type="common">European freshwater eel</name>
    <name type="synonym">Muraena anguilla</name>
    <dbReference type="NCBI Taxonomy" id="7936"/>
    <lineage>
        <taxon>Eukaryota</taxon>
        <taxon>Metazoa</taxon>
        <taxon>Chordata</taxon>
        <taxon>Craniata</taxon>
        <taxon>Vertebrata</taxon>
        <taxon>Euteleostomi</taxon>
        <taxon>Actinopterygii</taxon>
        <taxon>Neopterygii</taxon>
        <taxon>Teleostei</taxon>
        <taxon>Anguilliformes</taxon>
        <taxon>Anguillidae</taxon>
        <taxon>Anguilla</taxon>
    </lineage>
</organism>
<name>A0A0E9VLT1_ANGAN</name>
<reference evidence="1" key="1">
    <citation type="submission" date="2014-11" db="EMBL/GenBank/DDBJ databases">
        <authorList>
            <person name="Amaro Gonzalez C."/>
        </authorList>
    </citation>
    <scope>NUCLEOTIDE SEQUENCE</scope>
</reference>
<proteinExistence type="predicted"/>
<evidence type="ECO:0000313" key="1">
    <source>
        <dbReference type="EMBL" id="JAH79017.1"/>
    </source>
</evidence>